<evidence type="ECO:0000256" key="1">
    <source>
        <dbReference type="ARBA" id="ARBA00004370"/>
    </source>
</evidence>
<reference evidence="11" key="2">
    <citation type="submission" date="2014-06" db="EMBL/GenBank/DDBJ databases">
        <authorList>
            <person name="Hu T."/>
            <person name="Eisen M.B."/>
            <person name="Thornton K.R."/>
            <person name="Andolfatto P."/>
        </authorList>
    </citation>
    <scope>NUCLEOTIDE SEQUENCE</scope>
    <source>
        <strain evidence="11">W501</strain>
    </source>
</reference>
<evidence type="ECO:0000256" key="3">
    <source>
        <dbReference type="ARBA" id="ARBA00022468"/>
    </source>
</evidence>
<dbReference type="GO" id="GO:0051020">
    <property type="term" value="F:GTPase binding"/>
    <property type="evidence" value="ECO:0007669"/>
    <property type="project" value="EnsemblMetazoa"/>
</dbReference>
<comment type="function">
    <text evidence="6">Acts as a GTPase-activating protein for RAB35. Together with RAB35 may be involved in regulation of insulin-induced glucose transporter SLC2A4/GLUT4 translocation to the plasma membrane in adipocytes.</text>
</comment>
<dbReference type="GO" id="GO:0005096">
    <property type="term" value="F:GTPase activator activity"/>
    <property type="evidence" value="ECO:0007669"/>
    <property type="project" value="UniProtKB-KW"/>
</dbReference>
<name>A0A0J9RRM4_DROSI</name>
<dbReference type="EMBL" id="CM002912">
    <property type="protein sequence ID" value="KMY98433.1"/>
    <property type="molecule type" value="Genomic_DNA"/>
</dbReference>
<keyword evidence="5" id="KW-0472">Membrane</keyword>
<dbReference type="FunFam" id="1.10.472.80:FF:000009">
    <property type="entry name" value="TBC1 domain family member 13"/>
    <property type="match status" value="1"/>
</dbReference>
<reference evidence="11" key="1">
    <citation type="journal article" date="2013" name="Genome Res.">
        <title>A second-generation assembly of the Drosophila simulans genome provides new insights into patterns of lineage-specific divergence.</title>
        <authorList>
            <person name="Hu T.T."/>
            <person name="Eisen M.B."/>
            <person name="Thornton K.R."/>
            <person name="Andolfatto P."/>
        </authorList>
    </citation>
    <scope>NUCLEOTIDE SEQUENCE [LARGE SCALE GENOMIC DNA]</scope>
    <source>
        <strain evidence="11">W501</strain>
    </source>
</reference>
<feature type="region of interest" description="Disordered" evidence="9">
    <location>
        <begin position="85"/>
        <end position="104"/>
    </location>
</feature>
<sequence length="405" mass="45972">MSIFKARVKEFEDVLAGPQDSIDLNQLRKLAFNGVPDVQSFRALSWKLLLGYLGPRRSSWTTTLAQKRALYKQFIEELVLPPGHSSNGASVDGGDGDKVDSGGVGLQDHPLSEGPESAWNTFFNDNEFLLQIDKDVRRLCPDISFFQQPTDYPCEIVVHSKGEHGRRLHERVVPAVLSSANVERKGLGMTKQQINLITKRSVENYAAMEEGQEAHWEVVQRILFIYAKLNPGQGYVQGMNEIVGPIYYVMASDPDLSYRAHAEADCFFCFTALMSEIRDFFIKTLDDAEGGIKFMMARLSNMLKSKDLSIYELLRSQELHPQYYSFRWLTLLLSQEFPLPDVLRIWDSVFADEQRFDFLIKICCSMILIQREAILENDFASNVKLLQNYPPIDINVVIAHAGSLA</sequence>
<keyword evidence="4" id="KW-0963">Cytoplasm</keyword>
<evidence type="ECO:0000256" key="4">
    <source>
        <dbReference type="ARBA" id="ARBA00022490"/>
    </source>
</evidence>
<proteinExistence type="predicted"/>
<evidence type="ECO:0000313" key="11">
    <source>
        <dbReference type="EMBL" id="KMY98433.1"/>
    </source>
</evidence>
<evidence type="ECO:0000256" key="2">
    <source>
        <dbReference type="ARBA" id="ARBA00004496"/>
    </source>
</evidence>
<dbReference type="GO" id="GO:0006451">
    <property type="term" value="P:translational readthrough"/>
    <property type="evidence" value="ECO:0007669"/>
    <property type="project" value="EnsemblMetazoa"/>
</dbReference>
<dbReference type="InterPro" id="IPR035969">
    <property type="entry name" value="Rab-GAP_TBC_sf"/>
</dbReference>
<dbReference type="GO" id="GO:0016020">
    <property type="term" value="C:membrane"/>
    <property type="evidence" value="ECO:0007669"/>
    <property type="project" value="UniProtKB-SubCell"/>
</dbReference>
<reference evidence="11" key="3">
    <citation type="submission" date="2015-04" db="EMBL/GenBank/DDBJ databases">
        <authorList>
            <consortium name="FlyBase"/>
        </authorList>
    </citation>
    <scope>NUCLEOTIDE SEQUENCE</scope>
    <source>
        <strain evidence="11">W501</strain>
    </source>
</reference>
<comment type="subcellular location">
    <subcellularLocation>
        <location evidence="2">Cytoplasm</location>
    </subcellularLocation>
    <subcellularLocation>
        <location evidence="1">Membrane</location>
    </subcellularLocation>
</comment>
<accession>A0A0J9RRM4</accession>
<dbReference type="Pfam" id="PF00566">
    <property type="entry name" value="RabGAP-TBC"/>
    <property type="match status" value="1"/>
</dbReference>
<dbReference type="OrthoDB" id="10263206at2759"/>
<evidence type="ECO:0000256" key="6">
    <source>
        <dbReference type="ARBA" id="ARBA00059763"/>
    </source>
</evidence>
<dbReference type="Proteomes" id="UP000035880">
    <property type="component" value="Chromosome 3L"/>
</dbReference>
<dbReference type="InterPro" id="IPR000195">
    <property type="entry name" value="Rab-GAP-TBC_dom"/>
</dbReference>
<dbReference type="Gene3D" id="1.10.10.750">
    <property type="entry name" value="Ypt/Rab-GAP domain of gyp1p, domain 1"/>
    <property type="match status" value="1"/>
</dbReference>
<dbReference type="PANTHER" id="PTHR22957">
    <property type="entry name" value="TBC1 DOMAIN FAMILY MEMBER GTPASE-ACTIVATING PROTEIN"/>
    <property type="match status" value="1"/>
</dbReference>
<dbReference type="GO" id="GO:0006886">
    <property type="term" value="P:intracellular protein transport"/>
    <property type="evidence" value="ECO:0007669"/>
    <property type="project" value="TreeGrafter"/>
</dbReference>
<keyword evidence="3" id="KW-0343">GTPase activation</keyword>
<organism evidence="11">
    <name type="scientific">Drosophila simulans</name>
    <name type="common">Fruit fly</name>
    <dbReference type="NCBI Taxonomy" id="7240"/>
    <lineage>
        <taxon>Eukaryota</taxon>
        <taxon>Metazoa</taxon>
        <taxon>Ecdysozoa</taxon>
        <taxon>Arthropoda</taxon>
        <taxon>Hexapoda</taxon>
        <taxon>Insecta</taxon>
        <taxon>Pterygota</taxon>
        <taxon>Neoptera</taxon>
        <taxon>Endopterygota</taxon>
        <taxon>Diptera</taxon>
        <taxon>Brachycera</taxon>
        <taxon>Muscomorpha</taxon>
        <taxon>Ephydroidea</taxon>
        <taxon>Drosophilidae</taxon>
        <taxon>Drosophila</taxon>
        <taxon>Sophophora</taxon>
    </lineage>
</organism>
<dbReference type="PANTHER" id="PTHR22957:SF27">
    <property type="entry name" value="TBC1 DOMAIN FAMILY MEMBER 13"/>
    <property type="match status" value="1"/>
</dbReference>
<protein>
    <recommendedName>
        <fullName evidence="8">TBC1 domain family member 13</fullName>
    </recommendedName>
</protein>
<dbReference type="PROSITE" id="PS50086">
    <property type="entry name" value="TBC_RABGAP"/>
    <property type="match status" value="1"/>
</dbReference>
<dbReference type="Gene3D" id="1.10.8.270">
    <property type="entry name" value="putative rabgap domain of human tbc1 domain family member 14 like domains"/>
    <property type="match status" value="1"/>
</dbReference>
<evidence type="ECO:0000256" key="9">
    <source>
        <dbReference type="SAM" id="MobiDB-lite"/>
    </source>
</evidence>
<feature type="domain" description="Rab-GAP TBC" evidence="10">
    <location>
        <begin position="36"/>
        <end position="353"/>
    </location>
</feature>
<evidence type="ECO:0000256" key="7">
    <source>
        <dbReference type="ARBA" id="ARBA00064536"/>
    </source>
</evidence>
<evidence type="ECO:0000259" key="10">
    <source>
        <dbReference type="PROSITE" id="PS50086"/>
    </source>
</evidence>
<dbReference type="Bgee" id="FBgn0184696">
    <property type="expression patterns" value="Expressed in embryo and 3 other cell types or tissues"/>
</dbReference>
<dbReference type="SUPFAM" id="SSF47923">
    <property type="entry name" value="Ypt/Rab-GAP domain of gyp1p"/>
    <property type="match status" value="2"/>
</dbReference>
<gene>
    <name evidence="11" type="primary">Dsim\GD12972</name>
    <name evidence="11" type="ORF">Dsimw501_GD12972</name>
</gene>
<dbReference type="GO" id="GO:0061770">
    <property type="term" value="F:translation elongation factor binding"/>
    <property type="evidence" value="ECO:0007669"/>
    <property type="project" value="EnsemblMetazoa"/>
</dbReference>
<dbReference type="AlphaFoldDB" id="A0A0J9RRM4"/>
<dbReference type="FunFam" id="1.10.8.270:FF:000019">
    <property type="entry name" value="TBC1 domain family member 13"/>
    <property type="match status" value="1"/>
</dbReference>
<evidence type="ECO:0000256" key="8">
    <source>
        <dbReference type="ARBA" id="ARBA00067477"/>
    </source>
</evidence>
<dbReference type="Gene3D" id="1.10.472.80">
    <property type="entry name" value="Ypt/Rab-GAP domain of gyp1p, domain 3"/>
    <property type="match status" value="1"/>
</dbReference>
<dbReference type="SMART" id="SM00164">
    <property type="entry name" value="TBC"/>
    <property type="match status" value="1"/>
</dbReference>
<comment type="subunit">
    <text evidence="7">Interacts with RAB1A and RAB10; in a GTP-dependent manner.</text>
</comment>
<evidence type="ECO:0000256" key="5">
    <source>
        <dbReference type="ARBA" id="ARBA00023136"/>
    </source>
</evidence>
<dbReference type="GO" id="GO:0005737">
    <property type="term" value="C:cytoplasm"/>
    <property type="evidence" value="ECO:0007669"/>
    <property type="project" value="UniProtKB-SubCell"/>
</dbReference>